<dbReference type="OrthoDB" id="2446246at2759"/>
<name>A0A9N9FBS3_9GLOM</name>
<organism evidence="1 2">
    <name type="scientific">Diversispora eburnea</name>
    <dbReference type="NCBI Taxonomy" id="1213867"/>
    <lineage>
        <taxon>Eukaryota</taxon>
        <taxon>Fungi</taxon>
        <taxon>Fungi incertae sedis</taxon>
        <taxon>Mucoromycota</taxon>
        <taxon>Glomeromycotina</taxon>
        <taxon>Glomeromycetes</taxon>
        <taxon>Diversisporales</taxon>
        <taxon>Diversisporaceae</taxon>
        <taxon>Diversispora</taxon>
    </lineage>
</organism>
<reference evidence="1" key="1">
    <citation type="submission" date="2021-06" db="EMBL/GenBank/DDBJ databases">
        <authorList>
            <person name="Kallberg Y."/>
            <person name="Tangrot J."/>
            <person name="Rosling A."/>
        </authorList>
    </citation>
    <scope>NUCLEOTIDE SEQUENCE</scope>
    <source>
        <strain evidence="1">AZ414A</strain>
    </source>
</reference>
<gene>
    <name evidence="1" type="ORF">DEBURN_LOCUS5754</name>
</gene>
<sequence>MPRKEVNTEESRNAEHNTGNCQFLLMPTVGRMTICLQKFTPEMQDDVRLLATYDVHSSVIVEVLQHKNPGKYIYNHDVYNLINSICCHENQSKSYTGSVYLNLMKQQQENLSFHINAQFEGQENYLVWLC</sequence>
<comment type="caution">
    <text evidence="1">The sequence shown here is derived from an EMBL/GenBank/DDBJ whole genome shotgun (WGS) entry which is preliminary data.</text>
</comment>
<dbReference type="EMBL" id="CAJVPK010000532">
    <property type="protein sequence ID" value="CAG8522892.1"/>
    <property type="molecule type" value="Genomic_DNA"/>
</dbReference>
<keyword evidence="2" id="KW-1185">Reference proteome</keyword>
<proteinExistence type="predicted"/>
<accession>A0A9N9FBS3</accession>
<protein>
    <submittedName>
        <fullName evidence="1">8434_t:CDS:1</fullName>
    </submittedName>
</protein>
<dbReference type="Proteomes" id="UP000789706">
    <property type="component" value="Unassembled WGS sequence"/>
</dbReference>
<evidence type="ECO:0000313" key="1">
    <source>
        <dbReference type="EMBL" id="CAG8522892.1"/>
    </source>
</evidence>
<dbReference type="AlphaFoldDB" id="A0A9N9FBS3"/>
<evidence type="ECO:0000313" key="2">
    <source>
        <dbReference type="Proteomes" id="UP000789706"/>
    </source>
</evidence>